<evidence type="ECO:0000256" key="1">
    <source>
        <dbReference type="SAM" id="MobiDB-lite"/>
    </source>
</evidence>
<feature type="compositionally biased region" description="Low complexity" evidence="1">
    <location>
        <begin position="75"/>
        <end position="88"/>
    </location>
</feature>
<dbReference type="InterPro" id="IPR021440">
    <property type="entry name" value="DUF3089"/>
</dbReference>
<feature type="region of interest" description="Disordered" evidence="1">
    <location>
        <begin position="70"/>
        <end position="93"/>
    </location>
</feature>
<dbReference type="KEGG" id="aay:WYH_01289"/>
<accession>A0A0F7KRV6</accession>
<dbReference type="Pfam" id="PF11288">
    <property type="entry name" value="DUF3089"/>
    <property type="match status" value="1"/>
</dbReference>
<dbReference type="SUPFAM" id="SSF53474">
    <property type="entry name" value="alpha/beta-Hydrolases"/>
    <property type="match status" value="1"/>
</dbReference>
<keyword evidence="3" id="KW-1185">Reference proteome</keyword>
<dbReference type="STRING" id="1267766.WYH_01289"/>
<dbReference type="EMBL" id="CP011452">
    <property type="protein sequence ID" value="AKH42334.1"/>
    <property type="molecule type" value="Genomic_DNA"/>
</dbReference>
<dbReference type="Proteomes" id="UP000034392">
    <property type="component" value="Chromosome"/>
</dbReference>
<dbReference type="RefSeq" id="WP_046904879.1">
    <property type="nucleotide sequence ID" value="NZ_CP011452.2"/>
</dbReference>
<dbReference type="InterPro" id="IPR029058">
    <property type="entry name" value="AB_hydrolase_fold"/>
</dbReference>
<proteinExistence type="predicted"/>
<dbReference type="Gene3D" id="3.40.50.1820">
    <property type="entry name" value="alpha/beta hydrolase"/>
    <property type="match status" value="1"/>
</dbReference>
<evidence type="ECO:0000313" key="3">
    <source>
        <dbReference type="Proteomes" id="UP000034392"/>
    </source>
</evidence>
<dbReference type="PATRIC" id="fig|1267766.3.peg.1299"/>
<gene>
    <name evidence="2" type="ORF">WYH_01289</name>
</gene>
<sequence length="387" mass="41941">MARKFLYAFAFLILLVIAAMFALRLWPNQLSRIALVPTADFVEQDALAANAYQDPDMWFSRPGIAPGKDPARWQPAVAAPASEASPVADGADGEMPAEAPDFAVFFVHPTSYLERSRWNAPLDDEESQKRAWTMLRGMASPFNTASEIWAPRYRQATFGAFLTDSEEAKQAVAAAYRDVDQAFTYFLESVGPDTPIVLAGHSQGALHVLELLRKRIAGTDLQQRVAMVYPIGWPISIAHDLPALGIPACATPDQSGCIVTWSSFAEPADPSGTLELYRSTAGYDGETRGDGPIVCVDPIGGTINGSSPASRNLGTLVPDNGMTTAELVPAAVPARCDENGILLIGDPPELGPDVLPGNNYHVYDIPLFWKNLQQDVTRRVGAWTQNR</sequence>
<evidence type="ECO:0000313" key="2">
    <source>
        <dbReference type="EMBL" id="AKH42334.1"/>
    </source>
</evidence>
<dbReference type="OrthoDB" id="9794645at2"/>
<name>A0A0F7KRV6_9SPHN</name>
<dbReference type="AlphaFoldDB" id="A0A0F7KRV6"/>
<organism evidence="2 3">
    <name type="scientific">Croceibacterium atlanticum</name>
    <dbReference type="NCBI Taxonomy" id="1267766"/>
    <lineage>
        <taxon>Bacteria</taxon>
        <taxon>Pseudomonadati</taxon>
        <taxon>Pseudomonadota</taxon>
        <taxon>Alphaproteobacteria</taxon>
        <taxon>Sphingomonadales</taxon>
        <taxon>Erythrobacteraceae</taxon>
        <taxon>Croceibacterium</taxon>
    </lineage>
</organism>
<reference evidence="2" key="1">
    <citation type="submission" date="2015-05" db="EMBL/GenBank/DDBJ databases">
        <title>The complete genome of Altererythrobacter atlanticus strain 26DY36.</title>
        <authorList>
            <person name="Wu Y.-H."/>
            <person name="Cheng H."/>
            <person name="Wu X.-W."/>
        </authorList>
    </citation>
    <scope>NUCLEOTIDE SEQUENCE [LARGE SCALE GENOMIC DNA]</scope>
    <source>
        <strain evidence="2">26DY36</strain>
    </source>
</reference>
<protein>
    <submittedName>
        <fullName evidence="2">Uncharacterized protein</fullName>
    </submittedName>
</protein>